<dbReference type="PANTHER" id="PTHR43004:SF19">
    <property type="entry name" value="BINDING MONOOXYGENASE, PUTATIVE (JCVI)-RELATED"/>
    <property type="match status" value="1"/>
</dbReference>
<protein>
    <recommendedName>
        <fullName evidence="5">FAD-binding domain-containing protein</fullName>
    </recommendedName>
</protein>
<dbReference type="InterPro" id="IPR002938">
    <property type="entry name" value="FAD-bd"/>
</dbReference>
<organism evidence="6 7">
    <name type="scientific">Hermanssonia centrifuga</name>
    <dbReference type="NCBI Taxonomy" id="98765"/>
    <lineage>
        <taxon>Eukaryota</taxon>
        <taxon>Fungi</taxon>
        <taxon>Dikarya</taxon>
        <taxon>Basidiomycota</taxon>
        <taxon>Agaricomycotina</taxon>
        <taxon>Agaricomycetes</taxon>
        <taxon>Polyporales</taxon>
        <taxon>Meruliaceae</taxon>
        <taxon>Hermanssonia</taxon>
    </lineage>
</organism>
<evidence type="ECO:0000259" key="5">
    <source>
        <dbReference type="Pfam" id="PF01494"/>
    </source>
</evidence>
<keyword evidence="7" id="KW-1185">Reference proteome</keyword>
<dbReference type="GO" id="GO:0016709">
    <property type="term" value="F:oxidoreductase activity, acting on paired donors, with incorporation or reduction of molecular oxygen, NAD(P)H as one donor, and incorporation of one atom of oxygen"/>
    <property type="evidence" value="ECO:0007669"/>
    <property type="project" value="UniProtKB-ARBA"/>
</dbReference>
<dbReference type="Gene3D" id="3.50.50.60">
    <property type="entry name" value="FAD/NAD(P)-binding domain"/>
    <property type="match status" value="2"/>
</dbReference>
<dbReference type="OrthoDB" id="2690153at2759"/>
<keyword evidence="2" id="KW-0285">Flavoprotein</keyword>
<dbReference type="EMBL" id="MLYV02000976">
    <property type="protein sequence ID" value="PSR74575.1"/>
    <property type="molecule type" value="Genomic_DNA"/>
</dbReference>
<evidence type="ECO:0000313" key="7">
    <source>
        <dbReference type="Proteomes" id="UP000186601"/>
    </source>
</evidence>
<name>A0A2R6NQQ7_9APHY</name>
<dbReference type="STRING" id="98765.A0A2R6NQQ7"/>
<dbReference type="Pfam" id="PF01494">
    <property type="entry name" value="FAD_binding_3"/>
    <property type="match status" value="2"/>
</dbReference>
<evidence type="ECO:0000313" key="6">
    <source>
        <dbReference type="EMBL" id="PSR74575.1"/>
    </source>
</evidence>
<sequence length="469" mass="50780">MEPRSQEILAFIGVLDDVLALSTPPLLLATYGPDGCTVKIGEWADNAGSSPNIPYPELASASQAAHGKVLRDHLEKLGAHVETGVELIGLQQDDVNHVTARILKRCEDGDVEEIVPCRFLVGADGAKGITRKLLGVPFLGETKEFDRILTANVNVSGVDADHWHMWGDVSTALIGLKPLKPEPLYQLQSLGPDLPSVLPTNLDGRTSEWLRPLGWTGSSWWEANLGWKLALVYHNLASPELLKTYDVERMPVVAEMLNLSNALHALTFNPPTASALDTANTDVGSVMYRSKSLLQLGINYRWSPVVIEDRAGDDGNADTHTANPYGQDSDFVCAGDRAPDATELVSIPSSAGTTKDGRTTTLFDVFDIRRHLILVFPDRQNADTISLDGLATHADSGLANIAVILHAESERMLYGDRVRVLVDSAGHARKGYGIDNRAFTYVVIRPDGVIGAFTLAAEGVSRYFTAIQG</sequence>
<dbReference type="Gene3D" id="3.30.70.2450">
    <property type="match status" value="1"/>
</dbReference>
<keyword evidence="3" id="KW-0274">FAD</keyword>
<dbReference type="InterPro" id="IPR038220">
    <property type="entry name" value="PHOX_C_sf"/>
</dbReference>
<dbReference type="SUPFAM" id="SSF51905">
    <property type="entry name" value="FAD/NAD(P)-binding domain"/>
    <property type="match status" value="1"/>
</dbReference>
<dbReference type="AlphaFoldDB" id="A0A2R6NQQ7"/>
<comment type="caution">
    <text evidence="6">The sequence shown here is derived from an EMBL/GenBank/DDBJ whole genome shotgun (WGS) entry which is preliminary data.</text>
</comment>
<dbReference type="GO" id="GO:0071949">
    <property type="term" value="F:FAD binding"/>
    <property type="evidence" value="ECO:0007669"/>
    <property type="project" value="InterPro"/>
</dbReference>
<gene>
    <name evidence="6" type="ORF">PHLCEN_2v9752</name>
</gene>
<evidence type="ECO:0000256" key="4">
    <source>
        <dbReference type="ARBA" id="ARBA00023002"/>
    </source>
</evidence>
<evidence type="ECO:0000256" key="2">
    <source>
        <dbReference type="ARBA" id="ARBA00022630"/>
    </source>
</evidence>
<proteinExistence type="predicted"/>
<comment type="cofactor">
    <cofactor evidence="1">
        <name>FAD</name>
        <dbReference type="ChEBI" id="CHEBI:57692"/>
    </cofactor>
</comment>
<evidence type="ECO:0000256" key="1">
    <source>
        <dbReference type="ARBA" id="ARBA00001974"/>
    </source>
</evidence>
<reference evidence="6 7" key="1">
    <citation type="submission" date="2018-02" db="EMBL/GenBank/DDBJ databases">
        <title>Genome sequence of the basidiomycete white-rot fungus Phlebia centrifuga.</title>
        <authorList>
            <person name="Granchi Z."/>
            <person name="Peng M."/>
            <person name="de Vries R.P."/>
            <person name="Hilden K."/>
            <person name="Makela M.R."/>
            <person name="Grigoriev I."/>
            <person name="Riley R."/>
        </authorList>
    </citation>
    <scope>NUCLEOTIDE SEQUENCE [LARGE SCALE GENOMIC DNA]</scope>
    <source>
        <strain evidence="6 7">FBCC195</strain>
    </source>
</reference>
<keyword evidence="4" id="KW-0560">Oxidoreductase</keyword>
<evidence type="ECO:0000256" key="3">
    <source>
        <dbReference type="ARBA" id="ARBA00022827"/>
    </source>
</evidence>
<accession>A0A2R6NQQ7</accession>
<dbReference type="InterPro" id="IPR036188">
    <property type="entry name" value="FAD/NAD-bd_sf"/>
</dbReference>
<dbReference type="Proteomes" id="UP000186601">
    <property type="component" value="Unassembled WGS sequence"/>
</dbReference>
<feature type="domain" description="FAD-binding" evidence="5">
    <location>
        <begin position="223"/>
        <end position="258"/>
    </location>
</feature>
<dbReference type="PANTHER" id="PTHR43004">
    <property type="entry name" value="TRK SYSTEM POTASSIUM UPTAKE PROTEIN"/>
    <property type="match status" value="1"/>
</dbReference>
<dbReference type="Gene3D" id="3.40.30.20">
    <property type="match status" value="1"/>
</dbReference>
<feature type="domain" description="FAD-binding" evidence="5">
    <location>
        <begin position="2"/>
        <end position="154"/>
    </location>
</feature>
<dbReference type="InterPro" id="IPR050641">
    <property type="entry name" value="RIFMO-like"/>
</dbReference>